<protein>
    <submittedName>
        <fullName evidence="3">Adenylosuccinate lyase</fullName>
    </submittedName>
</protein>
<feature type="chain" id="PRO_5012284832" evidence="1">
    <location>
        <begin position="22"/>
        <end position="51"/>
    </location>
</feature>
<name>A0A222E7X1_9RHOB</name>
<dbReference type="SUPFAM" id="SSF57625">
    <property type="entry name" value="Invertebrate chitin-binding proteins"/>
    <property type="match status" value="1"/>
</dbReference>
<dbReference type="Proteomes" id="UP000203589">
    <property type="component" value="Chromosome"/>
</dbReference>
<keyword evidence="1" id="KW-0732">Signal</keyword>
<feature type="domain" description="Chitin-binding type-2" evidence="2">
    <location>
        <begin position="22"/>
        <end position="48"/>
    </location>
</feature>
<feature type="signal peptide" evidence="1">
    <location>
        <begin position="1"/>
        <end position="21"/>
    </location>
</feature>
<dbReference type="Pfam" id="PF01607">
    <property type="entry name" value="CBM_14"/>
    <property type="match status" value="1"/>
</dbReference>
<dbReference type="GO" id="GO:0016829">
    <property type="term" value="F:lyase activity"/>
    <property type="evidence" value="ECO:0007669"/>
    <property type="project" value="UniProtKB-KW"/>
</dbReference>
<organism evidence="3 4">
    <name type="scientific">Antarctobacter heliothermus</name>
    <dbReference type="NCBI Taxonomy" id="74033"/>
    <lineage>
        <taxon>Bacteria</taxon>
        <taxon>Pseudomonadati</taxon>
        <taxon>Pseudomonadota</taxon>
        <taxon>Alphaproteobacteria</taxon>
        <taxon>Rhodobacterales</taxon>
        <taxon>Roseobacteraceae</taxon>
        <taxon>Antarctobacter</taxon>
    </lineage>
</organism>
<evidence type="ECO:0000259" key="2">
    <source>
        <dbReference type="Pfam" id="PF01607"/>
    </source>
</evidence>
<evidence type="ECO:0000256" key="1">
    <source>
        <dbReference type="SAM" id="SignalP"/>
    </source>
</evidence>
<dbReference type="InterPro" id="IPR002557">
    <property type="entry name" value="Chitin-bd_dom"/>
</dbReference>
<proteinExistence type="predicted"/>
<gene>
    <name evidence="3" type="ORF">ANTHELSMS3_03682</name>
</gene>
<keyword evidence="4" id="KW-1185">Reference proteome</keyword>
<evidence type="ECO:0000313" key="4">
    <source>
        <dbReference type="Proteomes" id="UP000203589"/>
    </source>
</evidence>
<dbReference type="EMBL" id="CP022540">
    <property type="protein sequence ID" value="ASP22304.1"/>
    <property type="molecule type" value="Genomic_DNA"/>
</dbReference>
<dbReference type="AlphaFoldDB" id="A0A222E7X1"/>
<evidence type="ECO:0000313" key="3">
    <source>
        <dbReference type="EMBL" id="ASP22304.1"/>
    </source>
</evidence>
<dbReference type="RefSeq" id="WP_094037224.1">
    <property type="nucleotide sequence ID" value="NZ_CP022540.1"/>
</dbReference>
<keyword evidence="3" id="KW-0456">Lyase</keyword>
<dbReference type="PROSITE" id="PS51257">
    <property type="entry name" value="PROKAR_LIPOPROTEIN"/>
    <property type="match status" value="1"/>
</dbReference>
<dbReference type="KEGG" id="aht:ANTHELSMS3_03682"/>
<dbReference type="GO" id="GO:0005576">
    <property type="term" value="C:extracellular region"/>
    <property type="evidence" value="ECO:0007669"/>
    <property type="project" value="InterPro"/>
</dbReference>
<sequence length="51" mass="5120">MTLKTLIAAAALTLSPALAIAACSDHAEQVMTCADGTTYDATSKTCVVMSG</sequence>
<accession>A0A222E7X1</accession>
<reference evidence="3 4" key="1">
    <citation type="submission" date="2017-07" db="EMBL/GenBank/DDBJ databases">
        <title>Genome Sequence of Antarctobacter heliothermus Strain SMS3 Isolated from a culture of the Diatom Skeletonema marinoi.</title>
        <authorList>
            <person name="Topel M."/>
            <person name="Pinder M.I.M."/>
            <person name="Johansson O.N."/>
            <person name="Kourtchenko O."/>
            <person name="Godhe A."/>
            <person name="Clarke A.K."/>
        </authorList>
    </citation>
    <scope>NUCLEOTIDE SEQUENCE [LARGE SCALE GENOMIC DNA]</scope>
    <source>
        <strain evidence="3 4">SMS3</strain>
    </source>
</reference>
<dbReference type="InterPro" id="IPR036508">
    <property type="entry name" value="Chitin-bd_dom_sf"/>
</dbReference>
<dbReference type="GO" id="GO:0008061">
    <property type="term" value="F:chitin binding"/>
    <property type="evidence" value="ECO:0007669"/>
    <property type="project" value="InterPro"/>
</dbReference>